<evidence type="ECO:0000313" key="2">
    <source>
        <dbReference type="EMBL" id="CAI2387789.1"/>
    </source>
</evidence>
<dbReference type="InterPro" id="IPR039918">
    <property type="entry name" value="PPP4R4"/>
</dbReference>
<dbReference type="SUPFAM" id="SSF48371">
    <property type="entry name" value="ARM repeat"/>
    <property type="match status" value="1"/>
</dbReference>
<evidence type="ECO:0000313" key="3">
    <source>
        <dbReference type="Proteomes" id="UP001295684"/>
    </source>
</evidence>
<dbReference type="AlphaFoldDB" id="A0AAD1YAQ5"/>
<dbReference type="PROSITE" id="PS50077">
    <property type="entry name" value="HEAT_REPEAT"/>
    <property type="match status" value="1"/>
</dbReference>
<dbReference type="PANTHER" id="PTHR21467">
    <property type="entry name" value="PROTEIN PHOSPHATASE 4 REGULATORY SUBUNIT 4 PPP4R4"/>
    <property type="match status" value="1"/>
</dbReference>
<dbReference type="EMBL" id="CAMPGE010030274">
    <property type="protein sequence ID" value="CAI2387789.1"/>
    <property type="molecule type" value="Genomic_DNA"/>
</dbReference>
<dbReference type="Proteomes" id="UP001295684">
    <property type="component" value="Unassembled WGS sequence"/>
</dbReference>
<keyword evidence="3" id="KW-1185">Reference proteome</keyword>
<dbReference type="InterPro" id="IPR011989">
    <property type="entry name" value="ARM-like"/>
</dbReference>
<reference evidence="2" key="1">
    <citation type="submission" date="2023-07" db="EMBL/GenBank/DDBJ databases">
        <authorList>
            <consortium name="AG Swart"/>
            <person name="Singh M."/>
            <person name="Singh A."/>
            <person name="Seah K."/>
            <person name="Emmerich C."/>
        </authorList>
    </citation>
    <scope>NUCLEOTIDE SEQUENCE</scope>
    <source>
        <strain evidence="2">DP1</strain>
    </source>
</reference>
<comment type="caution">
    <text evidence="2">The sequence shown here is derived from an EMBL/GenBank/DDBJ whole genome shotgun (WGS) entry which is preliminary data.</text>
</comment>
<evidence type="ECO:0000256" key="1">
    <source>
        <dbReference type="PROSITE-ProRule" id="PRU00103"/>
    </source>
</evidence>
<dbReference type="Gene3D" id="1.25.10.10">
    <property type="entry name" value="Leucine-rich Repeat Variant"/>
    <property type="match status" value="1"/>
</dbReference>
<protein>
    <submittedName>
        <fullName evidence="2">Uncharacterized protein</fullName>
    </submittedName>
</protein>
<dbReference type="GO" id="GO:0008287">
    <property type="term" value="C:protein serine/threonine phosphatase complex"/>
    <property type="evidence" value="ECO:0007669"/>
    <property type="project" value="TreeGrafter"/>
</dbReference>
<dbReference type="PANTHER" id="PTHR21467:SF0">
    <property type="entry name" value="SERINE_THREONINE-PROTEIN PHOSPHATASE 4 REGULATORY SUBUNIT 4"/>
    <property type="match status" value="1"/>
</dbReference>
<dbReference type="InterPro" id="IPR021133">
    <property type="entry name" value="HEAT_type_2"/>
</dbReference>
<dbReference type="InterPro" id="IPR016024">
    <property type="entry name" value="ARM-type_fold"/>
</dbReference>
<feature type="repeat" description="HEAT" evidence="1">
    <location>
        <begin position="198"/>
        <end position="236"/>
    </location>
</feature>
<sequence>MEYSYQSDKFIDGKEWNKPKLSEEEIKKFLIPEDLDDIERALLLLKKTNSIQRASVLINLPSLIRDYPESQDVLLPKIFKDVLSWDEELQVECGASLAVIIEEDLLSQEMKDKFHIFILEALESWNKANWDVLCEHYIRHLDKFKDDEEERRTIIYSFVDLCMSLCELSQAIPSRCTGARLMATISNIIDKDIATKRVVPRLINLCCDFNWELRKAVAGHLSCIFNLLSPEECDSTFFEIMVDLLDDEESEVKNFAIEGFFNNIDKFSPQKVEDNCIGIISDLIKNEENTEFLNDCIEIAIEKSEVLRKHFGSPEYMQQEGSELTNCILFKSPCLVETLGVEYFMENIFEYYQLLLESESIDVRKRIAGNFHEMIDKFGTINSFKYDLHKIVIKLMTDKSVDVQGTICICIDQITNILCIEKLQLSDDEETDIEKASSFKLLFAKTFSCMEETIKSNYRHLIRWIDALYKTLSLFNPSSLHKKIIPIVIGHLKGHKETRKFCIEFLGRLISDQSNSSFQRLVCDLSSDLPFASSSFTRSIYLELIEGLTDHVSKRLFCSVFLDAYFLLSKDKCSNVLIKFCSATPKIYRKVGFEDSKNRERIVNIIKGITENNIKPSVKEQAAKCYEKIASMGIASGAMKTLRIEEEKKMMEHEKDICDRDKLEFYKEKKLLHNGIKGYGMDYESKSSFPKSSSQVKIKKTVKKKKVVKKKKAVKS</sequence>
<name>A0AAD1YAQ5_EUPCR</name>
<accession>A0AAD1YAQ5</accession>
<proteinExistence type="predicted"/>
<organism evidence="2 3">
    <name type="scientific">Euplotes crassus</name>
    <dbReference type="NCBI Taxonomy" id="5936"/>
    <lineage>
        <taxon>Eukaryota</taxon>
        <taxon>Sar</taxon>
        <taxon>Alveolata</taxon>
        <taxon>Ciliophora</taxon>
        <taxon>Intramacronucleata</taxon>
        <taxon>Spirotrichea</taxon>
        <taxon>Hypotrichia</taxon>
        <taxon>Euplotida</taxon>
        <taxon>Euplotidae</taxon>
        <taxon>Moneuplotes</taxon>
    </lineage>
</organism>
<dbReference type="GO" id="GO:0019888">
    <property type="term" value="F:protein phosphatase regulator activity"/>
    <property type="evidence" value="ECO:0007669"/>
    <property type="project" value="TreeGrafter"/>
</dbReference>
<gene>
    <name evidence="2" type="ORF">ECRASSUSDP1_LOCUS29423</name>
</gene>
<dbReference type="GO" id="GO:0005829">
    <property type="term" value="C:cytosol"/>
    <property type="evidence" value="ECO:0007669"/>
    <property type="project" value="TreeGrafter"/>
</dbReference>